<reference evidence="1" key="1">
    <citation type="submission" date="2019-08" db="EMBL/GenBank/DDBJ databases">
        <authorList>
            <person name="Kucharzyk K."/>
            <person name="Murdoch R.W."/>
            <person name="Higgins S."/>
            <person name="Loffler F."/>
        </authorList>
    </citation>
    <scope>NUCLEOTIDE SEQUENCE</scope>
</reference>
<evidence type="ECO:0000313" key="1">
    <source>
        <dbReference type="EMBL" id="MPN32384.1"/>
    </source>
</evidence>
<proteinExistence type="predicted"/>
<accession>A0A645H7Y3</accession>
<protein>
    <submittedName>
        <fullName evidence="1">Uncharacterized protein</fullName>
    </submittedName>
</protein>
<dbReference type="AlphaFoldDB" id="A0A645H7Y3"/>
<name>A0A645H7Y3_9ZZZZ</name>
<comment type="caution">
    <text evidence="1">The sequence shown here is derived from an EMBL/GenBank/DDBJ whole genome shotgun (WGS) entry which is preliminary data.</text>
</comment>
<gene>
    <name evidence="1" type="ORF">SDC9_179862</name>
</gene>
<dbReference type="EMBL" id="VSSQ01084364">
    <property type="protein sequence ID" value="MPN32384.1"/>
    <property type="molecule type" value="Genomic_DNA"/>
</dbReference>
<organism evidence="1">
    <name type="scientific">bioreactor metagenome</name>
    <dbReference type="NCBI Taxonomy" id="1076179"/>
    <lineage>
        <taxon>unclassified sequences</taxon>
        <taxon>metagenomes</taxon>
        <taxon>ecological metagenomes</taxon>
    </lineage>
</organism>
<sequence length="34" mass="4048">MDFNYIENYIEDDINVVVVKDVLNFELPHIFECG</sequence>